<name>A0A194QAG9_PAPXU</name>
<dbReference type="Gene3D" id="2.40.128.680">
    <property type="match status" value="1"/>
</dbReference>
<dbReference type="InterPro" id="IPR013924">
    <property type="entry name" value="RNase_H2_suC"/>
</dbReference>
<dbReference type="PANTHER" id="PTHR47204">
    <property type="entry name" value="OS02G0168900 PROTEIN"/>
    <property type="match status" value="1"/>
</dbReference>
<dbReference type="PANTHER" id="PTHR47204:SF1">
    <property type="entry name" value="RIBONUCLEASE H2 SUBUNIT C"/>
    <property type="match status" value="1"/>
</dbReference>
<proteinExistence type="predicted"/>
<dbReference type="CDD" id="cd09271">
    <property type="entry name" value="RNase_H2-C"/>
    <property type="match status" value="1"/>
</dbReference>
<reference evidence="2 3" key="1">
    <citation type="journal article" date="2015" name="Nat. Commun.">
        <title>Outbred genome sequencing and CRISPR/Cas9 gene editing in butterflies.</title>
        <authorList>
            <person name="Li X."/>
            <person name="Fan D."/>
            <person name="Zhang W."/>
            <person name="Liu G."/>
            <person name="Zhang L."/>
            <person name="Zhao L."/>
            <person name="Fang X."/>
            <person name="Chen L."/>
            <person name="Dong Y."/>
            <person name="Chen Y."/>
            <person name="Ding Y."/>
            <person name="Zhao R."/>
            <person name="Feng M."/>
            <person name="Zhu Y."/>
            <person name="Feng Y."/>
            <person name="Jiang X."/>
            <person name="Zhu D."/>
            <person name="Xiang H."/>
            <person name="Feng X."/>
            <person name="Li S."/>
            <person name="Wang J."/>
            <person name="Zhang G."/>
            <person name="Kronforst M.R."/>
            <person name="Wang W."/>
        </authorList>
    </citation>
    <scope>NUCLEOTIDE SEQUENCE [LARGE SCALE GENOMIC DNA]</scope>
    <source>
        <strain evidence="2">Ya'a_city_454_Px</strain>
        <tissue evidence="2">Whole body</tissue>
    </source>
</reference>
<accession>A0A194QAG9</accession>
<dbReference type="STRING" id="66420.A0A194QAG9"/>
<dbReference type="GO" id="GO:0006401">
    <property type="term" value="P:RNA catabolic process"/>
    <property type="evidence" value="ECO:0007669"/>
    <property type="project" value="InterPro"/>
</dbReference>
<dbReference type="EMBL" id="KQ459463">
    <property type="protein sequence ID" value="KPJ00411.1"/>
    <property type="molecule type" value="Genomic_DNA"/>
</dbReference>
<sequence length="173" mass="19612">MSIQVENNLKDSDNSEQLQQKTHYVPCKIESDGNANVEKYFEPYITEKENGELTGTFRGHHLDGVKMRLPDGYRAVLVTEAKKPLAEDADRRFQIAGGFKEFVYWNWDKKPSKNDNIVKGFEWMDIADAYLGGIVSFGSISVELSWFTYTVTGGGGVTWNYRNQSPPKCSKTP</sequence>
<evidence type="ECO:0000313" key="2">
    <source>
        <dbReference type="EMBL" id="KPJ00411.1"/>
    </source>
</evidence>
<dbReference type="GO" id="GO:0032299">
    <property type="term" value="C:ribonuclease H2 complex"/>
    <property type="evidence" value="ECO:0007669"/>
    <property type="project" value="InterPro"/>
</dbReference>
<dbReference type="Pfam" id="PF08615">
    <property type="entry name" value="RNase_H2_suC"/>
    <property type="match status" value="1"/>
</dbReference>
<evidence type="ECO:0000313" key="3">
    <source>
        <dbReference type="Proteomes" id="UP000053268"/>
    </source>
</evidence>
<dbReference type="AlphaFoldDB" id="A0A194QAG9"/>
<keyword evidence="3" id="KW-1185">Reference proteome</keyword>
<organism evidence="2 3">
    <name type="scientific">Papilio xuthus</name>
    <name type="common">Asian swallowtail butterfly</name>
    <dbReference type="NCBI Taxonomy" id="66420"/>
    <lineage>
        <taxon>Eukaryota</taxon>
        <taxon>Metazoa</taxon>
        <taxon>Ecdysozoa</taxon>
        <taxon>Arthropoda</taxon>
        <taxon>Hexapoda</taxon>
        <taxon>Insecta</taxon>
        <taxon>Pterygota</taxon>
        <taxon>Neoptera</taxon>
        <taxon>Endopterygota</taxon>
        <taxon>Lepidoptera</taxon>
        <taxon>Glossata</taxon>
        <taxon>Ditrysia</taxon>
        <taxon>Papilionoidea</taxon>
        <taxon>Papilionidae</taxon>
        <taxon>Papilioninae</taxon>
        <taxon>Papilio</taxon>
    </lineage>
</organism>
<dbReference type="Proteomes" id="UP000053268">
    <property type="component" value="Unassembled WGS sequence"/>
</dbReference>
<feature type="region of interest" description="Disordered" evidence="1">
    <location>
        <begin position="1"/>
        <end position="20"/>
    </location>
</feature>
<protein>
    <submittedName>
        <fullName evidence="2">Ribonuclease H2 subunit C</fullName>
    </submittedName>
</protein>
<gene>
    <name evidence="2" type="ORF">RR46_07001</name>
</gene>
<evidence type="ECO:0000256" key="1">
    <source>
        <dbReference type="SAM" id="MobiDB-lite"/>
    </source>
</evidence>